<dbReference type="InterPro" id="IPR011990">
    <property type="entry name" value="TPR-like_helical_dom_sf"/>
</dbReference>
<dbReference type="Proteomes" id="UP000676325">
    <property type="component" value="Unassembled WGS sequence"/>
</dbReference>
<dbReference type="PANTHER" id="PTHR16305">
    <property type="entry name" value="TESTICULAR SOLUBLE ADENYLYL CYCLASE"/>
    <property type="match status" value="1"/>
</dbReference>
<evidence type="ECO:0000259" key="3">
    <source>
        <dbReference type="PROSITE" id="PS50043"/>
    </source>
</evidence>
<dbReference type="GO" id="GO:0004016">
    <property type="term" value="F:adenylate cyclase activity"/>
    <property type="evidence" value="ECO:0007669"/>
    <property type="project" value="TreeGrafter"/>
</dbReference>
<evidence type="ECO:0000313" key="5">
    <source>
        <dbReference type="Proteomes" id="UP000676325"/>
    </source>
</evidence>
<dbReference type="Gene3D" id="1.10.10.10">
    <property type="entry name" value="Winged helix-like DNA-binding domain superfamily/Winged helix DNA-binding domain"/>
    <property type="match status" value="1"/>
</dbReference>
<dbReference type="EMBL" id="JAGSOH010000017">
    <property type="protein sequence ID" value="MBR7826405.1"/>
    <property type="molecule type" value="Genomic_DNA"/>
</dbReference>
<evidence type="ECO:0000313" key="4">
    <source>
        <dbReference type="EMBL" id="MBR7826405.1"/>
    </source>
</evidence>
<reference evidence="4" key="1">
    <citation type="submission" date="2021-04" db="EMBL/GenBank/DDBJ databases">
        <title>Genome based classification of Actinospica acidithermotolerans sp. nov., an actinobacterium isolated from an Indonesian hot spring.</title>
        <authorList>
            <person name="Kusuma A.B."/>
            <person name="Putra K.E."/>
            <person name="Nafisah S."/>
            <person name="Loh J."/>
            <person name="Nouioui I."/>
            <person name="Goodfellow M."/>
        </authorList>
    </citation>
    <scope>NUCLEOTIDE SEQUENCE</scope>
    <source>
        <strain evidence="4">MGRD01-02</strain>
    </source>
</reference>
<dbReference type="Pfam" id="PF13191">
    <property type="entry name" value="AAA_16"/>
    <property type="match status" value="1"/>
</dbReference>
<name>A0A941EA26_9ACTN</name>
<dbReference type="GO" id="GO:0005737">
    <property type="term" value="C:cytoplasm"/>
    <property type="evidence" value="ECO:0007669"/>
    <property type="project" value="TreeGrafter"/>
</dbReference>
<comment type="caution">
    <text evidence="4">The sequence shown here is derived from an EMBL/GenBank/DDBJ whole genome shotgun (WGS) entry which is preliminary data.</text>
</comment>
<dbReference type="GO" id="GO:0005524">
    <property type="term" value="F:ATP binding"/>
    <property type="evidence" value="ECO:0007669"/>
    <property type="project" value="UniProtKB-KW"/>
</dbReference>
<gene>
    <name evidence="4" type="ORF">KDK95_08835</name>
</gene>
<dbReference type="InterPro" id="IPR000792">
    <property type="entry name" value="Tscrpt_reg_LuxR_C"/>
</dbReference>
<dbReference type="InterPro" id="IPR016032">
    <property type="entry name" value="Sig_transdc_resp-reg_C-effctor"/>
</dbReference>
<protein>
    <submittedName>
        <fullName evidence="4">AAA family ATPase</fullName>
    </submittedName>
</protein>
<dbReference type="CDD" id="cd06170">
    <property type="entry name" value="LuxR_C_like"/>
    <property type="match status" value="1"/>
</dbReference>
<dbReference type="GO" id="GO:0006355">
    <property type="term" value="P:regulation of DNA-templated transcription"/>
    <property type="evidence" value="ECO:0007669"/>
    <property type="project" value="InterPro"/>
</dbReference>
<dbReference type="PANTHER" id="PTHR16305:SF35">
    <property type="entry name" value="TRANSCRIPTIONAL ACTIVATOR DOMAIN"/>
    <property type="match status" value="1"/>
</dbReference>
<dbReference type="PRINTS" id="PR00038">
    <property type="entry name" value="HTHLUXR"/>
</dbReference>
<evidence type="ECO:0000256" key="2">
    <source>
        <dbReference type="ARBA" id="ARBA00022840"/>
    </source>
</evidence>
<dbReference type="Gene3D" id="3.40.50.300">
    <property type="entry name" value="P-loop containing nucleotide triphosphate hydrolases"/>
    <property type="match status" value="1"/>
</dbReference>
<feature type="domain" description="HTH luxR-type" evidence="3">
    <location>
        <begin position="892"/>
        <end position="957"/>
    </location>
</feature>
<proteinExistence type="predicted"/>
<keyword evidence="1" id="KW-0547">Nucleotide-binding</keyword>
<keyword evidence="2" id="KW-0067">ATP-binding</keyword>
<dbReference type="InterPro" id="IPR003593">
    <property type="entry name" value="AAA+_ATPase"/>
</dbReference>
<dbReference type="InterPro" id="IPR027417">
    <property type="entry name" value="P-loop_NTPase"/>
</dbReference>
<dbReference type="RefSeq" id="WP_212517556.1">
    <property type="nucleotide sequence ID" value="NZ_JAGSOH010000017.1"/>
</dbReference>
<dbReference type="GO" id="GO:0003677">
    <property type="term" value="F:DNA binding"/>
    <property type="evidence" value="ECO:0007669"/>
    <property type="project" value="InterPro"/>
</dbReference>
<keyword evidence="5" id="KW-1185">Reference proteome</keyword>
<evidence type="ECO:0000256" key="1">
    <source>
        <dbReference type="ARBA" id="ARBA00022741"/>
    </source>
</evidence>
<dbReference type="PROSITE" id="PS00622">
    <property type="entry name" value="HTH_LUXR_1"/>
    <property type="match status" value="1"/>
</dbReference>
<accession>A0A941EA26</accession>
<dbReference type="SUPFAM" id="SSF46894">
    <property type="entry name" value="C-terminal effector domain of the bipartite response regulators"/>
    <property type="match status" value="1"/>
</dbReference>
<dbReference type="InterPro" id="IPR041664">
    <property type="entry name" value="AAA_16"/>
</dbReference>
<dbReference type="SUPFAM" id="SSF52540">
    <property type="entry name" value="P-loop containing nucleoside triphosphate hydrolases"/>
    <property type="match status" value="1"/>
</dbReference>
<dbReference type="SMART" id="SM00382">
    <property type="entry name" value="AAA"/>
    <property type="match status" value="1"/>
</dbReference>
<dbReference type="AlphaFoldDB" id="A0A941EA26"/>
<dbReference type="Pfam" id="PF00196">
    <property type="entry name" value="GerE"/>
    <property type="match status" value="1"/>
</dbReference>
<dbReference type="InterPro" id="IPR036388">
    <property type="entry name" value="WH-like_DNA-bd_sf"/>
</dbReference>
<dbReference type="PROSITE" id="PS50043">
    <property type="entry name" value="HTH_LUXR_2"/>
    <property type="match status" value="1"/>
</dbReference>
<organism evidence="4 5">
    <name type="scientific">Actinospica acidithermotolerans</name>
    <dbReference type="NCBI Taxonomy" id="2828514"/>
    <lineage>
        <taxon>Bacteria</taxon>
        <taxon>Bacillati</taxon>
        <taxon>Actinomycetota</taxon>
        <taxon>Actinomycetes</taxon>
        <taxon>Catenulisporales</taxon>
        <taxon>Actinospicaceae</taxon>
        <taxon>Actinospica</taxon>
    </lineage>
</organism>
<dbReference type="SUPFAM" id="SSF48452">
    <property type="entry name" value="TPR-like"/>
    <property type="match status" value="1"/>
</dbReference>
<sequence length="963" mass="105453">MARSVSREFIGRKSELAKLRAALERSAAGSAQTVLLGGEAGVGKSRLVEEFARRSGALLAAGSCIEVGGDGVPYAAFTGALRSLDDADLITCEGWERDELARLLPEFGAAPPARIDDQFARSRLFEAVRAVLVCAAAEKPLILLLDDLHWADRATRDLFGYLARVLRGDRVLLIGTFRDDELHRGHPLRPLIAELSRVREVERIDLRRFSRRESALHLAALLSSPVTEEMVEDVYCRAEGNAFFTEELACSVECGDADELSWTLHDLFLTRVERLPEPTTALLRLICCAYQPTHTALIARLAGLDESELADRLRPAFDAHILTGDCTEDAFRFRHALMRAVLREDLLPGERARICRRLGEILEESPELVGDDAREVQSAHYWYRANQPDKALKASLRAAKVANARFAFSDELAMLERALELWSAVPRDGQDPADEVYWMYRASLAAGRAGNPDRGLSFAEAGLAAIDEQARPTLAAHLYDQRAMHRAHLGRIEFEDWYRAVDLLPADRYPAKRAFVLARLASKLCIYGRVSEALQVATEARDLSLKYADQEDRVLALSAYATAVFHSGDWERGLELQHAARDEARAMGRTPTLLSRTEIFISDELCKVGLYSEAAGIAGGALSTVSASNRAQRGMLRNNVAEPLIELGRWQEATEQIDADLNHSLPGIQDPSLLRMRALLQIARGELDAADLSLRSVVQRRHAQGADEELQYRIPDHAALLQLAAARGRIDEARAAVRAVLGDGVGEGYEWWAWQLLYAAAVAEAELGGEGPDSTIGLLRDAAEKMPRRAPIHELYAALVEAELDRRSADWAALAERADGIGAPVFLRAQLRLRQAAATAGTPGRRQEAAEAAREARAAAVRLGAAALLAEIDELARSARLMSVVPAEEVEKAVAAPQLTARETDVLRLVAEGLSNGQIGARLYITTKTVSVHVSNILAKLGVSSRTEAAAVAHRDHLLDDVA</sequence>
<dbReference type="SMART" id="SM00421">
    <property type="entry name" value="HTH_LUXR"/>
    <property type="match status" value="1"/>
</dbReference>